<evidence type="ECO:0000256" key="1">
    <source>
        <dbReference type="ARBA" id="ARBA00001933"/>
    </source>
</evidence>
<evidence type="ECO:0000256" key="2">
    <source>
        <dbReference type="ARBA" id="ARBA00011738"/>
    </source>
</evidence>
<keyword evidence="12" id="KW-1185">Reference proteome</keyword>
<evidence type="ECO:0000313" key="12">
    <source>
        <dbReference type="Proteomes" id="UP000095023"/>
    </source>
</evidence>
<dbReference type="CDD" id="cd00609">
    <property type="entry name" value="AAT_like"/>
    <property type="match status" value="1"/>
</dbReference>
<dbReference type="FunFam" id="3.90.1150.10:FF:000010">
    <property type="entry name" value="Alanine aminotransferase 2"/>
    <property type="match status" value="1"/>
</dbReference>
<comment type="subunit">
    <text evidence="2">Homodimer.</text>
</comment>
<evidence type="ECO:0000256" key="7">
    <source>
        <dbReference type="ARBA" id="ARBA00077894"/>
    </source>
</evidence>
<dbReference type="InterPro" id="IPR015422">
    <property type="entry name" value="PyrdxlP-dep_Trfase_small"/>
</dbReference>
<name>A0A1E4TJA7_9ASCO</name>
<dbReference type="InterPro" id="IPR015424">
    <property type="entry name" value="PyrdxlP-dep_Trfase"/>
</dbReference>
<dbReference type="Proteomes" id="UP000095023">
    <property type="component" value="Unassembled WGS sequence"/>
</dbReference>
<evidence type="ECO:0000313" key="11">
    <source>
        <dbReference type="EMBL" id="ODV91826.1"/>
    </source>
</evidence>
<dbReference type="GO" id="GO:0030170">
    <property type="term" value="F:pyridoxal phosphate binding"/>
    <property type="evidence" value="ECO:0007669"/>
    <property type="project" value="InterPro"/>
</dbReference>
<gene>
    <name evidence="11" type="ORF">CANCADRAFT_23530</name>
</gene>
<evidence type="ECO:0000256" key="8">
    <source>
        <dbReference type="ARBA" id="ARBA00078532"/>
    </source>
</evidence>
<comment type="similarity">
    <text evidence="6">Belongs to the class-I pyridoxal-phosphate-dependent aminotransferase family. Alanine aminotransferase subfamily.</text>
</comment>
<dbReference type="UniPathway" id="UPA00528">
    <property type="reaction ID" value="UER00586"/>
</dbReference>
<keyword evidence="3" id="KW-0032">Aminotransferase</keyword>
<evidence type="ECO:0000256" key="6">
    <source>
        <dbReference type="ARBA" id="ARBA00025785"/>
    </source>
</evidence>
<evidence type="ECO:0000256" key="5">
    <source>
        <dbReference type="ARBA" id="ARBA00022898"/>
    </source>
</evidence>
<sequence>MSSTNQPPLPLPLDTGRLNLHNINQGVVNAQYAVRGALAIRAEELREQLKANPGSLPFDKVINCNIGNPQQLDQKPLTFIRQVLALAQYPDLLNNKDALKAFSQTAISRAKYLLDQVNSVGAYSVSQGVPAIRKSVANFIERRDGHPADINDIFLTAGASLGITDILTVICAHPKTGIMIPVPQYPLYSATLSVLDASPVPYYLDESSAWGTSPDEIAQRYAVAEQMGIVPRALVVVNPGNPTGSVLSKEDMYAIIRFAATKGLVLMADEVYQSNIYTDSVRFVSFKKALRDLQSEVSGEEAEELAGLQLVSFHSVSKGMLGECGQRGGYFEMIGIDPAVRQQIYKLVSVRLCPVVTGQFVVDCMVNPPQPGDDAYDQYIAEYEGIKNELRDRALALHAAFEKMEGVTCAPPEGAMYLFPTITLPQKAIQQAEKQGVAPDALYCMELLNSTGICVVPGSGFGQRPGTFHFRTTFLAPGVEYAKSIADFHKAFMAKYK</sequence>
<dbReference type="AlphaFoldDB" id="A0A1E4TJA7"/>
<dbReference type="InterPro" id="IPR004839">
    <property type="entry name" value="Aminotransferase_I/II_large"/>
</dbReference>
<dbReference type="Gene3D" id="3.90.1150.10">
    <property type="entry name" value="Aspartate Aminotransferase, domain 1"/>
    <property type="match status" value="1"/>
</dbReference>
<keyword evidence="4" id="KW-0808">Transferase</keyword>
<dbReference type="EMBL" id="KV453841">
    <property type="protein sequence ID" value="ODV91826.1"/>
    <property type="molecule type" value="Genomic_DNA"/>
</dbReference>
<evidence type="ECO:0000256" key="3">
    <source>
        <dbReference type="ARBA" id="ARBA00022576"/>
    </source>
</evidence>
<dbReference type="SUPFAM" id="SSF53383">
    <property type="entry name" value="PLP-dependent transferases"/>
    <property type="match status" value="1"/>
</dbReference>
<comment type="cofactor">
    <cofactor evidence="1">
        <name>pyridoxal 5'-phosphate</name>
        <dbReference type="ChEBI" id="CHEBI:597326"/>
    </cofactor>
</comment>
<dbReference type="FunFam" id="1.10.287.1970:FF:000001">
    <property type="entry name" value="Alanine aminotransferase 2"/>
    <property type="match status" value="1"/>
</dbReference>
<dbReference type="InterPro" id="IPR045088">
    <property type="entry name" value="ALAT1/2-like"/>
</dbReference>
<dbReference type="Gene3D" id="3.40.640.10">
    <property type="entry name" value="Type I PLP-dependent aspartate aminotransferase-like (Major domain)"/>
    <property type="match status" value="1"/>
</dbReference>
<protein>
    <recommendedName>
        <fullName evidence="7">Glutamate pyruvate transaminase</fullName>
    </recommendedName>
    <alternativeName>
        <fullName evidence="8">Glutamic--alanine transaminase</fullName>
    </alternativeName>
    <alternativeName>
        <fullName evidence="9">Glutamic--pyruvic transaminase</fullName>
    </alternativeName>
</protein>
<dbReference type="OrthoDB" id="1732682at2759"/>
<proteinExistence type="inferred from homology"/>
<dbReference type="PANTHER" id="PTHR11751">
    <property type="entry name" value="ALANINE AMINOTRANSFERASE"/>
    <property type="match status" value="1"/>
</dbReference>
<accession>A0A1E4TJA7</accession>
<dbReference type="GO" id="GO:0042853">
    <property type="term" value="P:L-alanine catabolic process"/>
    <property type="evidence" value="ECO:0007669"/>
    <property type="project" value="UniProtKB-UniPathway"/>
</dbReference>
<dbReference type="Gene3D" id="1.10.287.1970">
    <property type="match status" value="1"/>
</dbReference>
<dbReference type="Pfam" id="PF00155">
    <property type="entry name" value="Aminotran_1_2"/>
    <property type="match status" value="1"/>
</dbReference>
<keyword evidence="5" id="KW-0663">Pyridoxal phosphate</keyword>
<dbReference type="InterPro" id="IPR015421">
    <property type="entry name" value="PyrdxlP-dep_Trfase_major"/>
</dbReference>
<feature type="domain" description="Aminotransferase class I/classII large" evidence="10">
    <location>
        <begin position="88"/>
        <end position="474"/>
    </location>
</feature>
<evidence type="ECO:0000256" key="4">
    <source>
        <dbReference type="ARBA" id="ARBA00022679"/>
    </source>
</evidence>
<organism evidence="11 12">
    <name type="scientific">Tortispora caseinolytica NRRL Y-17796</name>
    <dbReference type="NCBI Taxonomy" id="767744"/>
    <lineage>
        <taxon>Eukaryota</taxon>
        <taxon>Fungi</taxon>
        <taxon>Dikarya</taxon>
        <taxon>Ascomycota</taxon>
        <taxon>Saccharomycotina</taxon>
        <taxon>Trigonopsidomycetes</taxon>
        <taxon>Trigonopsidales</taxon>
        <taxon>Trigonopsidaceae</taxon>
        <taxon>Tortispora</taxon>
    </lineage>
</organism>
<dbReference type="GO" id="GO:0008483">
    <property type="term" value="F:transaminase activity"/>
    <property type="evidence" value="ECO:0007669"/>
    <property type="project" value="UniProtKB-KW"/>
</dbReference>
<dbReference type="FunFam" id="3.40.640.10:FF:000012">
    <property type="entry name" value="alanine aminotransferase 2"/>
    <property type="match status" value="1"/>
</dbReference>
<evidence type="ECO:0000256" key="9">
    <source>
        <dbReference type="ARBA" id="ARBA00080525"/>
    </source>
</evidence>
<reference evidence="12" key="1">
    <citation type="submission" date="2016-02" db="EMBL/GenBank/DDBJ databases">
        <title>Comparative genomics of biotechnologically important yeasts.</title>
        <authorList>
            <consortium name="DOE Joint Genome Institute"/>
            <person name="Riley R."/>
            <person name="Haridas S."/>
            <person name="Wolfe K.H."/>
            <person name="Lopes M.R."/>
            <person name="Hittinger C.T."/>
            <person name="Goker M."/>
            <person name="Salamov A."/>
            <person name="Wisecaver J."/>
            <person name="Long T.M."/>
            <person name="Aerts A.L."/>
            <person name="Barry K."/>
            <person name="Choi C."/>
            <person name="Clum A."/>
            <person name="Coughlan A.Y."/>
            <person name="Deshpande S."/>
            <person name="Douglass A.P."/>
            <person name="Hanson S.J."/>
            <person name="Klenk H.-P."/>
            <person name="Labutti K."/>
            <person name="Lapidus A."/>
            <person name="Lindquist E."/>
            <person name="Lipzen A."/>
            <person name="Meier-Kolthoff J.P."/>
            <person name="Ohm R.A."/>
            <person name="Otillar R.P."/>
            <person name="Pangilinan J."/>
            <person name="Peng Y."/>
            <person name="Rokas A."/>
            <person name="Rosa C.A."/>
            <person name="Scheuner C."/>
            <person name="Sibirny A.A."/>
            <person name="Slot J.C."/>
            <person name="Stielow J.B."/>
            <person name="Sun H."/>
            <person name="Kurtzman C.P."/>
            <person name="Blackwell M."/>
            <person name="Jeffries T.W."/>
            <person name="Grigoriev I.V."/>
        </authorList>
    </citation>
    <scope>NUCLEOTIDE SEQUENCE [LARGE SCALE GENOMIC DNA]</scope>
    <source>
        <strain evidence="12">NRRL Y-17796</strain>
    </source>
</reference>
<dbReference type="PANTHER" id="PTHR11751:SF29">
    <property type="entry name" value="ALANINE TRANSAMINASE"/>
    <property type="match status" value="1"/>
</dbReference>
<evidence type="ECO:0000259" key="10">
    <source>
        <dbReference type="Pfam" id="PF00155"/>
    </source>
</evidence>